<dbReference type="Pfam" id="PF24985">
    <property type="entry name" value="DUF7775"/>
    <property type="match status" value="1"/>
</dbReference>
<feature type="transmembrane region" description="Helical" evidence="1">
    <location>
        <begin position="69"/>
        <end position="92"/>
    </location>
</feature>
<feature type="transmembrane region" description="Helical" evidence="1">
    <location>
        <begin position="128"/>
        <end position="149"/>
    </location>
</feature>
<proteinExistence type="predicted"/>
<dbReference type="eggNOG" id="KOG0906">
    <property type="taxonomic scope" value="Eukaryota"/>
</dbReference>
<keyword evidence="1" id="KW-0812">Transmembrane</keyword>
<dbReference type="Proteomes" id="UP000008792">
    <property type="component" value="Unassembled WGS sequence"/>
</dbReference>
<evidence type="ECO:0000313" key="4">
    <source>
        <dbReference type="Proteomes" id="UP000008792"/>
    </source>
</evidence>
<keyword evidence="1" id="KW-0472">Membrane</keyword>
<dbReference type="OrthoDB" id="7883363at2759"/>
<evidence type="ECO:0000259" key="2">
    <source>
        <dbReference type="Pfam" id="PF24985"/>
    </source>
</evidence>
<gene>
    <name evidence="3" type="primary">Dvir\GJ22349</name>
    <name evidence="3" type="ORF">Dvir_GJ22349</name>
</gene>
<dbReference type="InterPro" id="IPR056677">
    <property type="entry name" value="DUF7775"/>
</dbReference>
<dbReference type="AlphaFoldDB" id="B4LLW6"/>
<dbReference type="EMBL" id="CH940648">
    <property type="protein sequence ID" value="EDW61989.1"/>
    <property type="molecule type" value="Genomic_DNA"/>
</dbReference>
<dbReference type="PANTHER" id="PTHR41152:SF8">
    <property type="entry name" value="AT26438P-RELATED"/>
    <property type="match status" value="1"/>
</dbReference>
<evidence type="ECO:0000256" key="1">
    <source>
        <dbReference type="SAM" id="Phobius"/>
    </source>
</evidence>
<feature type="transmembrane region" description="Helical" evidence="1">
    <location>
        <begin position="39"/>
        <end position="62"/>
    </location>
</feature>
<sequence>MHKRSKKPVWVLFKIFELLISSISGYVHLNGLNDGIPHIFLPCATFGSGSIIGILSLVGTFFADQLTMWFEALTSGTLGTLYLANVYAHMYLVQHNKMLPFLKDLEEEKDGYIICCKRNAILSLYAVAIYYLHCTFALDILLFPGSGPFSKDVPRSKRRLKLYFISKDVERYVSRFRWFQLLTASVLTKVAERKPSYFENVIRSKPTYIGRVNRSKPSV</sequence>
<name>B4LLW6_DROVI</name>
<dbReference type="HOGENOM" id="CLU_1225935_0_0_1"/>
<dbReference type="PhylomeDB" id="B4LLW6"/>
<protein>
    <recommendedName>
        <fullName evidence="2">DUF7775 domain-containing protein</fullName>
    </recommendedName>
</protein>
<accession>B4LLW6</accession>
<feature type="domain" description="DUF7775" evidence="2">
    <location>
        <begin position="7"/>
        <end position="142"/>
    </location>
</feature>
<dbReference type="PANTHER" id="PTHR41152">
    <property type="entry name" value="AT26438P-RELATED"/>
    <property type="match status" value="1"/>
</dbReference>
<keyword evidence="4" id="KW-1185">Reference proteome</keyword>
<keyword evidence="1" id="KW-1133">Transmembrane helix</keyword>
<reference evidence="3 4" key="1">
    <citation type="journal article" date="2007" name="Nature">
        <title>Evolution of genes and genomes on the Drosophila phylogeny.</title>
        <authorList>
            <consortium name="Drosophila 12 Genomes Consortium"/>
            <person name="Clark A.G."/>
            <person name="Eisen M.B."/>
            <person name="Smith D.R."/>
            <person name="Bergman C.M."/>
            <person name="Oliver B."/>
            <person name="Markow T.A."/>
            <person name="Kaufman T.C."/>
            <person name="Kellis M."/>
            <person name="Gelbart W."/>
            <person name="Iyer V.N."/>
            <person name="Pollard D.A."/>
            <person name="Sackton T.B."/>
            <person name="Larracuente A.M."/>
            <person name="Singh N.D."/>
            <person name="Abad J.P."/>
            <person name="Abt D.N."/>
            <person name="Adryan B."/>
            <person name="Aguade M."/>
            <person name="Akashi H."/>
            <person name="Anderson W.W."/>
            <person name="Aquadro C.F."/>
            <person name="Ardell D.H."/>
            <person name="Arguello R."/>
            <person name="Artieri C.G."/>
            <person name="Barbash D.A."/>
            <person name="Barker D."/>
            <person name="Barsanti P."/>
            <person name="Batterham P."/>
            <person name="Batzoglou S."/>
            <person name="Begun D."/>
            <person name="Bhutkar A."/>
            <person name="Blanco E."/>
            <person name="Bosak S.A."/>
            <person name="Bradley R.K."/>
            <person name="Brand A.D."/>
            <person name="Brent M.R."/>
            <person name="Brooks A.N."/>
            <person name="Brown R.H."/>
            <person name="Butlin R.K."/>
            <person name="Caggese C."/>
            <person name="Calvi B.R."/>
            <person name="Bernardo de Carvalho A."/>
            <person name="Caspi A."/>
            <person name="Castrezana S."/>
            <person name="Celniker S.E."/>
            <person name="Chang J.L."/>
            <person name="Chapple C."/>
            <person name="Chatterji S."/>
            <person name="Chinwalla A."/>
            <person name="Civetta A."/>
            <person name="Clifton S.W."/>
            <person name="Comeron J.M."/>
            <person name="Costello J.C."/>
            <person name="Coyne J.A."/>
            <person name="Daub J."/>
            <person name="David R.G."/>
            <person name="Delcher A.L."/>
            <person name="Delehaunty K."/>
            <person name="Do C.B."/>
            <person name="Ebling H."/>
            <person name="Edwards K."/>
            <person name="Eickbush T."/>
            <person name="Evans J.D."/>
            <person name="Filipski A."/>
            <person name="Findeiss S."/>
            <person name="Freyhult E."/>
            <person name="Fulton L."/>
            <person name="Fulton R."/>
            <person name="Garcia A.C."/>
            <person name="Gardiner A."/>
            <person name="Garfield D.A."/>
            <person name="Garvin B.E."/>
            <person name="Gibson G."/>
            <person name="Gilbert D."/>
            <person name="Gnerre S."/>
            <person name="Godfrey J."/>
            <person name="Good R."/>
            <person name="Gotea V."/>
            <person name="Gravely B."/>
            <person name="Greenberg A.J."/>
            <person name="Griffiths-Jones S."/>
            <person name="Gross S."/>
            <person name="Guigo R."/>
            <person name="Gustafson E.A."/>
            <person name="Haerty W."/>
            <person name="Hahn M.W."/>
            <person name="Halligan D.L."/>
            <person name="Halpern A.L."/>
            <person name="Halter G.M."/>
            <person name="Han M.V."/>
            <person name="Heger A."/>
            <person name="Hillier L."/>
            <person name="Hinrichs A.S."/>
            <person name="Holmes I."/>
            <person name="Hoskins R.A."/>
            <person name="Hubisz M.J."/>
            <person name="Hultmark D."/>
            <person name="Huntley M.A."/>
            <person name="Jaffe D.B."/>
            <person name="Jagadeeshan S."/>
            <person name="Jeck W.R."/>
            <person name="Johnson J."/>
            <person name="Jones C.D."/>
            <person name="Jordan W.C."/>
            <person name="Karpen G.H."/>
            <person name="Kataoka E."/>
            <person name="Keightley P.D."/>
            <person name="Kheradpour P."/>
            <person name="Kirkness E.F."/>
            <person name="Koerich L.B."/>
            <person name="Kristiansen K."/>
            <person name="Kudrna D."/>
            <person name="Kulathinal R.J."/>
            <person name="Kumar S."/>
            <person name="Kwok R."/>
            <person name="Lander E."/>
            <person name="Langley C.H."/>
            <person name="Lapoint R."/>
            <person name="Lazzaro B.P."/>
            <person name="Lee S.J."/>
            <person name="Levesque L."/>
            <person name="Li R."/>
            <person name="Lin C.F."/>
            <person name="Lin M.F."/>
            <person name="Lindblad-Toh K."/>
            <person name="Llopart A."/>
            <person name="Long M."/>
            <person name="Low L."/>
            <person name="Lozovsky E."/>
            <person name="Lu J."/>
            <person name="Luo M."/>
            <person name="Machado C.A."/>
            <person name="Makalowski W."/>
            <person name="Marzo M."/>
            <person name="Matsuda M."/>
            <person name="Matzkin L."/>
            <person name="McAllister B."/>
            <person name="McBride C.S."/>
            <person name="McKernan B."/>
            <person name="McKernan K."/>
            <person name="Mendez-Lago M."/>
            <person name="Minx P."/>
            <person name="Mollenhauer M.U."/>
            <person name="Montooth K."/>
            <person name="Mount S.M."/>
            <person name="Mu X."/>
            <person name="Myers E."/>
            <person name="Negre B."/>
            <person name="Newfeld S."/>
            <person name="Nielsen R."/>
            <person name="Noor M.A."/>
            <person name="O'Grady P."/>
            <person name="Pachter L."/>
            <person name="Papaceit M."/>
            <person name="Parisi M.J."/>
            <person name="Parisi M."/>
            <person name="Parts L."/>
            <person name="Pedersen J.S."/>
            <person name="Pesole G."/>
            <person name="Phillippy A.M."/>
            <person name="Ponting C.P."/>
            <person name="Pop M."/>
            <person name="Porcelli D."/>
            <person name="Powell J.R."/>
            <person name="Prohaska S."/>
            <person name="Pruitt K."/>
            <person name="Puig M."/>
            <person name="Quesneville H."/>
            <person name="Ram K.R."/>
            <person name="Rand D."/>
            <person name="Rasmussen M.D."/>
            <person name="Reed L.K."/>
            <person name="Reenan R."/>
            <person name="Reily A."/>
            <person name="Remington K.A."/>
            <person name="Rieger T.T."/>
            <person name="Ritchie M.G."/>
            <person name="Robin C."/>
            <person name="Rogers Y.H."/>
            <person name="Rohde C."/>
            <person name="Rozas J."/>
            <person name="Rubenfield M.J."/>
            <person name="Ruiz A."/>
            <person name="Russo S."/>
            <person name="Salzberg S.L."/>
            <person name="Sanchez-Gracia A."/>
            <person name="Saranga D.J."/>
            <person name="Sato H."/>
            <person name="Schaeffer S.W."/>
            <person name="Schatz M.C."/>
            <person name="Schlenke T."/>
            <person name="Schwartz R."/>
            <person name="Segarra C."/>
            <person name="Singh R.S."/>
            <person name="Sirot L."/>
            <person name="Sirota M."/>
            <person name="Sisneros N.B."/>
            <person name="Smith C.D."/>
            <person name="Smith T.F."/>
            <person name="Spieth J."/>
            <person name="Stage D.E."/>
            <person name="Stark A."/>
            <person name="Stephan W."/>
            <person name="Strausberg R.L."/>
            <person name="Strempel S."/>
            <person name="Sturgill D."/>
            <person name="Sutton G."/>
            <person name="Sutton G.G."/>
            <person name="Tao W."/>
            <person name="Teichmann S."/>
            <person name="Tobari Y.N."/>
            <person name="Tomimura Y."/>
            <person name="Tsolas J.M."/>
            <person name="Valente V.L."/>
            <person name="Venter E."/>
            <person name="Venter J.C."/>
            <person name="Vicario S."/>
            <person name="Vieira F.G."/>
            <person name="Vilella A.J."/>
            <person name="Villasante A."/>
            <person name="Walenz B."/>
            <person name="Wang J."/>
            <person name="Wasserman M."/>
            <person name="Watts T."/>
            <person name="Wilson D."/>
            <person name="Wilson R.K."/>
            <person name="Wing R.A."/>
            <person name="Wolfner M.F."/>
            <person name="Wong A."/>
            <person name="Wong G.K."/>
            <person name="Wu C.I."/>
            <person name="Wu G."/>
            <person name="Yamamoto D."/>
            <person name="Yang H.P."/>
            <person name="Yang S.P."/>
            <person name="Yorke J.A."/>
            <person name="Yoshida K."/>
            <person name="Zdobnov E."/>
            <person name="Zhang P."/>
            <person name="Zhang Y."/>
            <person name="Zimin A.V."/>
            <person name="Baldwin J."/>
            <person name="Abdouelleil A."/>
            <person name="Abdulkadir J."/>
            <person name="Abebe A."/>
            <person name="Abera B."/>
            <person name="Abreu J."/>
            <person name="Acer S.C."/>
            <person name="Aftuck L."/>
            <person name="Alexander A."/>
            <person name="An P."/>
            <person name="Anderson E."/>
            <person name="Anderson S."/>
            <person name="Arachi H."/>
            <person name="Azer M."/>
            <person name="Bachantsang P."/>
            <person name="Barry A."/>
            <person name="Bayul T."/>
            <person name="Berlin A."/>
            <person name="Bessette D."/>
            <person name="Bloom T."/>
            <person name="Blye J."/>
            <person name="Boguslavskiy L."/>
            <person name="Bonnet C."/>
            <person name="Boukhgalter B."/>
            <person name="Bourzgui I."/>
            <person name="Brown A."/>
            <person name="Cahill P."/>
            <person name="Channer S."/>
            <person name="Cheshatsang Y."/>
            <person name="Chuda L."/>
            <person name="Citroen M."/>
            <person name="Collymore A."/>
            <person name="Cooke P."/>
            <person name="Costello M."/>
            <person name="D'Aco K."/>
            <person name="Daza R."/>
            <person name="De Haan G."/>
            <person name="DeGray S."/>
            <person name="DeMaso C."/>
            <person name="Dhargay N."/>
            <person name="Dooley K."/>
            <person name="Dooley E."/>
            <person name="Doricent M."/>
            <person name="Dorje P."/>
            <person name="Dorjee K."/>
            <person name="Dupes A."/>
            <person name="Elong R."/>
            <person name="Falk J."/>
            <person name="Farina A."/>
            <person name="Faro S."/>
            <person name="Ferguson D."/>
            <person name="Fisher S."/>
            <person name="Foley C.D."/>
            <person name="Franke A."/>
            <person name="Friedrich D."/>
            <person name="Gadbois L."/>
            <person name="Gearin G."/>
            <person name="Gearin C.R."/>
            <person name="Giannoukos G."/>
            <person name="Goode T."/>
            <person name="Graham J."/>
            <person name="Grandbois E."/>
            <person name="Grewal S."/>
            <person name="Gyaltsen K."/>
            <person name="Hafez N."/>
            <person name="Hagos B."/>
            <person name="Hall J."/>
            <person name="Henson C."/>
            <person name="Hollinger A."/>
            <person name="Honan T."/>
            <person name="Huard M.D."/>
            <person name="Hughes L."/>
            <person name="Hurhula B."/>
            <person name="Husby M.E."/>
            <person name="Kamat A."/>
            <person name="Kanga B."/>
            <person name="Kashin S."/>
            <person name="Khazanovich D."/>
            <person name="Kisner P."/>
            <person name="Lance K."/>
            <person name="Lara M."/>
            <person name="Lee W."/>
            <person name="Lennon N."/>
            <person name="Letendre F."/>
            <person name="LeVine R."/>
            <person name="Lipovsky A."/>
            <person name="Liu X."/>
            <person name="Liu J."/>
            <person name="Liu S."/>
            <person name="Lokyitsang T."/>
            <person name="Lokyitsang Y."/>
            <person name="Lubonja R."/>
            <person name="Lui A."/>
            <person name="MacDonald P."/>
            <person name="Magnisalis V."/>
            <person name="Maru K."/>
            <person name="Matthews C."/>
            <person name="McCusker W."/>
            <person name="McDonough S."/>
            <person name="Mehta T."/>
            <person name="Meldrim J."/>
            <person name="Meneus L."/>
            <person name="Mihai O."/>
            <person name="Mihalev A."/>
            <person name="Mihova T."/>
            <person name="Mittelman R."/>
            <person name="Mlenga V."/>
            <person name="Montmayeur A."/>
            <person name="Mulrain L."/>
            <person name="Navidi A."/>
            <person name="Naylor J."/>
            <person name="Negash T."/>
            <person name="Nguyen T."/>
            <person name="Nguyen N."/>
            <person name="Nicol R."/>
            <person name="Norbu C."/>
            <person name="Norbu N."/>
            <person name="Novod N."/>
            <person name="O'Neill B."/>
            <person name="Osman S."/>
            <person name="Markiewicz E."/>
            <person name="Oyono O.L."/>
            <person name="Patti C."/>
            <person name="Phunkhang P."/>
            <person name="Pierre F."/>
            <person name="Priest M."/>
            <person name="Raghuraman S."/>
            <person name="Rege F."/>
            <person name="Reyes R."/>
            <person name="Rise C."/>
            <person name="Rogov P."/>
            <person name="Ross K."/>
            <person name="Ryan E."/>
            <person name="Settipalli S."/>
            <person name="Shea T."/>
            <person name="Sherpa N."/>
            <person name="Shi L."/>
            <person name="Shih D."/>
            <person name="Sparrow T."/>
            <person name="Spaulding J."/>
            <person name="Stalker J."/>
            <person name="Stange-Thomann N."/>
            <person name="Stavropoulos S."/>
            <person name="Stone C."/>
            <person name="Strader C."/>
            <person name="Tesfaye S."/>
            <person name="Thomson T."/>
            <person name="Thoulutsang Y."/>
            <person name="Thoulutsang D."/>
            <person name="Topham K."/>
            <person name="Topping I."/>
            <person name="Tsamla T."/>
            <person name="Vassiliev H."/>
            <person name="Vo A."/>
            <person name="Wangchuk T."/>
            <person name="Wangdi T."/>
            <person name="Weiand M."/>
            <person name="Wilkinson J."/>
            <person name="Wilson A."/>
            <person name="Yadav S."/>
            <person name="Young G."/>
            <person name="Yu Q."/>
            <person name="Zembek L."/>
            <person name="Zhong D."/>
            <person name="Zimmer A."/>
            <person name="Zwirko Z."/>
            <person name="Jaffe D.B."/>
            <person name="Alvarez P."/>
            <person name="Brockman W."/>
            <person name="Butler J."/>
            <person name="Chin C."/>
            <person name="Gnerre S."/>
            <person name="Grabherr M."/>
            <person name="Kleber M."/>
            <person name="Mauceli E."/>
            <person name="MacCallum I."/>
        </authorList>
    </citation>
    <scope>NUCLEOTIDE SEQUENCE [LARGE SCALE GENOMIC DNA]</scope>
    <source>
        <strain evidence="4">Tucson 15010-1051.87</strain>
    </source>
</reference>
<dbReference type="STRING" id="7244.B4LLW6"/>
<organism evidence="3 4">
    <name type="scientific">Drosophila virilis</name>
    <name type="common">Fruit fly</name>
    <dbReference type="NCBI Taxonomy" id="7244"/>
    <lineage>
        <taxon>Eukaryota</taxon>
        <taxon>Metazoa</taxon>
        <taxon>Ecdysozoa</taxon>
        <taxon>Arthropoda</taxon>
        <taxon>Hexapoda</taxon>
        <taxon>Insecta</taxon>
        <taxon>Pterygota</taxon>
        <taxon>Neoptera</taxon>
        <taxon>Endopterygota</taxon>
        <taxon>Diptera</taxon>
        <taxon>Brachycera</taxon>
        <taxon>Muscomorpha</taxon>
        <taxon>Ephydroidea</taxon>
        <taxon>Drosophilidae</taxon>
        <taxon>Drosophila</taxon>
    </lineage>
</organism>
<evidence type="ECO:0000313" key="3">
    <source>
        <dbReference type="EMBL" id="EDW61989.1"/>
    </source>
</evidence>
<feature type="transmembrane region" description="Helical" evidence="1">
    <location>
        <begin position="9"/>
        <end position="27"/>
    </location>
</feature>
<dbReference type="InParanoid" id="B4LLW6"/>
<dbReference type="OMA" id="YYLHCTF"/>